<proteinExistence type="predicted"/>
<accession>A0AAU6W312</accession>
<dbReference type="InterPro" id="IPR012441">
    <property type="entry name" value="DUF1643"/>
</dbReference>
<organism evidence="1">
    <name type="scientific">Pseudomonas phage Touem01</name>
    <dbReference type="NCBI Taxonomy" id="3138548"/>
    <lineage>
        <taxon>Viruses</taxon>
    </lineage>
</organism>
<dbReference type="EMBL" id="PP179325">
    <property type="protein sequence ID" value="XAI70617.1"/>
    <property type="molecule type" value="Genomic_DNA"/>
</dbReference>
<gene>
    <name evidence="1" type="ORF">Touem01_00088</name>
</gene>
<sequence length="172" mass="19329">MSAVISECGLYRYRLDRDCEPMLRLATEGPFKAPTFAYFGINPSTADADLDDATVRKWRGFTERNGGEHFIVGNVFSYRATDVKVIGKVPFPQGPQHFHNLKQIIHDADVLVPCWGGRDKVPKHLREHLDQLLAWLHRSGKPVLHFGATDGGDPKHPLFLPYTTELLPLVAV</sequence>
<evidence type="ECO:0000313" key="1">
    <source>
        <dbReference type="EMBL" id="XAI70617.1"/>
    </source>
</evidence>
<evidence type="ECO:0008006" key="2">
    <source>
        <dbReference type="Google" id="ProtNLM"/>
    </source>
</evidence>
<reference evidence="1" key="1">
    <citation type="journal article" date="2024" name="J. Gen. Virol.">
        <title>Novel phages of Pseudomonas syringae unveil numerous potential auxiliary metabolic genes.</title>
        <authorList>
            <person name="Feltin C."/>
            <person name="Garneau J.R."/>
            <person name="Morris C.E."/>
            <person name="Berard A."/>
            <person name="Torres-Barcelo C."/>
        </authorList>
    </citation>
    <scope>NUCLEOTIDE SEQUENCE</scope>
</reference>
<name>A0AAU6W312_9VIRU</name>
<dbReference type="Pfam" id="PF07799">
    <property type="entry name" value="DUF1643"/>
    <property type="match status" value="1"/>
</dbReference>
<protein>
    <recommendedName>
        <fullName evidence="2">DUF1643 domain-containing protein</fullName>
    </recommendedName>
</protein>